<evidence type="ECO:0000256" key="5">
    <source>
        <dbReference type="ARBA" id="ARBA00022840"/>
    </source>
</evidence>
<gene>
    <name evidence="11" type="ORF">OCV57_04905</name>
</gene>
<dbReference type="EMBL" id="JAOQJZ010000003">
    <property type="protein sequence ID" value="MCU6705267.1"/>
    <property type="molecule type" value="Genomic_DNA"/>
</dbReference>
<sequence>MDLKTSLPQNAPADIVYSLPANFTCKGDKMDGHFCVTKEKIYIYNGSEITLEYSIDDFSEFECKQQIGTSMAQGTLKSGETICFCGFSQDQFLRYAELMKLLDHCLRTGELMEITDTEEPVCPKCGLPLEGAKECIYCTGKGKTMVKLIKRIAPYKKYFAIAVICTILSELIWVLAPYLDRVIIDKYVTPKNTHWAGLAGVIITIVTLLLLAGVFEFFNMKNSFKVALNLGRDLRQEIFEKSQQLSMNSISKRTAGELINRVSSDAAKLEDFITANGKDAIVKILSLVIIGILLFIMDWRLALMTVLPVPIVFIIVQKLFDAMAIRYTKVWKNGVSHGETLHDILNGIRVVKSYGNEVREIQRYTECSERWAKSCVRAEMMWYLTIPASEFILTIGNFFVLYFGGNMILDHTMTLGQLIQFTTYVAMLYEPIRWLIQIPRNLADTSVSAGKVFEILDEDTDVRDCDDPIDLDIQGDIEFDGVYFGYKVYNPVLKDITCKINKGEMIGIVGHSGVGKSTMINLILRLYDCTQGEIRIDGVNIKDIAQHSLRSQVGVVLQETFLFDGNVLENIAYAKPDATFEEVIRAAKIANAHDFITKLPDGYNTRVGNKGYQLSGGERQRIAIARAILHDPKIIILDEATASLDTQTEKQIQDALGKLTKGRTTIAIAHRLSTLSNADRLIVLDKGRLAEFGTHAELMQKKGVYYKLVMAQRQTTKMKKAQPQTC</sequence>
<keyword evidence="2" id="KW-0813">Transport</keyword>
<keyword evidence="12" id="KW-1185">Reference proteome</keyword>
<dbReference type="InterPro" id="IPR017871">
    <property type="entry name" value="ABC_transporter-like_CS"/>
</dbReference>
<evidence type="ECO:0000256" key="2">
    <source>
        <dbReference type="ARBA" id="ARBA00022448"/>
    </source>
</evidence>
<keyword evidence="5 11" id="KW-0067">ATP-binding</keyword>
<dbReference type="Gene3D" id="3.40.50.300">
    <property type="entry name" value="P-loop containing nucleotide triphosphate hydrolases"/>
    <property type="match status" value="1"/>
</dbReference>
<dbReference type="FunFam" id="3.40.50.300:FF:000287">
    <property type="entry name" value="Multidrug ABC transporter ATP-binding protein"/>
    <property type="match status" value="1"/>
</dbReference>
<dbReference type="AlphaFoldDB" id="A0AAE3LK20"/>
<feature type="transmembrane region" description="Helical" evidence="8">
    <location>
        <begin position="158"/>
        <end position="176"/>
    </location>
</feature>
<dbReference type="InterPro" id="IPR039421">
    <property type="entry name" value="Type_1_exporter"/>
</dbReference>
<dbReference type="PANTHER" id="PTHR43394">
    <property type="entry name" value="ATP-DEPENDENT PERMEASE MDL1, MITOCHONDRIAL"/>
    <property type="match status" value="1"/>
</dbReference>
<evidence type="ECO:0000256" key="1">
    <source>
        <dbReference type="ARBA" id="ARBA00004651"/>
    </source>
</evidence>
<dbReference type="InterPro" id="IPR036640">
    <property type="entry name" value="ABC1_TM_sf"/>
</dbReference>
<dbReference type="Pfam" id="PF00664">
    <property type="entry name" value="ABC_membrane"/>
    <property type="match status" value="1"/>
</dbReference>
<dbReference type="SUPFAM" id="SSF90123">
    <property type="entry name" value="ABC transporter transmembrane region"/>
    <property type="match status" value="1"/>
</dbReference>
<dbReference type="PANTHER" id="PTHR43394:SF1">
    <property type="entry name" value="ATP-BINDING CASSETTE SUB-FAMILY B MEMBER 10, MITOCHONDRIAL"/>
    <property type="match status" value="1"/>
</dbReference>
<feature type="transmembrane region" description="Helical" evidence="8">
    <location>
        <begin position="380"/>
        <end position="403"/>
    </location>
</feature>
<evidence type="ECO:0000313" key="11">
    <source>
        <dbReference type="EMBL" id="MCU6705267.1"/>
    </source>
</evidence>
<dbReference type="GO" id="GO:0015421">
    <property type="term" value="F:ABC-type oligopeptide transporter activity"/>
    <property type="evidence" value="ECO:0007669"/>
    <property type="project" value="TreeGrafter"/>
</dbReference>
<keyword evidence="6 8" id="KW-1133">Transmembrane helix</keyword>
<evidence type="ECO:0000259" key="9">
    <source>
        <dbReference type="PROSITE" id="PS50893"/>
    </source>
</evidence>
<dbReference type="GO" id="GO:0005886">
    <property type="term" value="C:plasma membrane"/>
    <property type="evidence" value="ECO:0007669"/>
    <property type="project" value="UniProtKB-SubCell"/>
</dbReference>
<dbReference type="RefSeq" id="WP_117891876.1">
    <property type="nucleotide sequence ID" value="NZ_JAOQJZ010000003.1"/>
</dbReference>
<dbReference type="Gene3D" id="1.20.1560.10">
    <property type="entry name" value="ABC transporter type 1, transmembrane domain"/>
    <property type="match status" value="1"/>
</dbReference>
<evidence type="ECO:0000313" key="12">
    <source>
        <dbReference type="Proteomes" id="UP001208131"/>
    </source>
</evidence>
<protein>
    <submittedName>
        <fullName evidence="11">ABC transporter ATP-binding protein/permease</fullName>
    </submittedName>
</protein>
<dbReference type="PROSITE" id="PS50893">
    <property type="entry name" value="ABC_TRANSPORTER_2"/>
    <property type="match status" value="1"/>
</dbReference>
<evidence type="ECO:0000256" key="3">
    <source>
        <dbReference type="ARBA" id="ARBA00022692"/>
    </source>
</evidence>
<dbReference type="Pfam" id="PF00005">
    <property type="entry name" value="ABC_tran"/>
    <property type="match status" value="1"/>
</dbReference>
<organism evidence="11 12">
    <name type="scientific">Hominimerdicola aceti</name>
    <dbReference type="NCBI Taxonomy" id="2981726"/>
    <lineage>
        <taxon>Bacteria</taxon>
        <taxon>Bacillati</taxon>
        <taxon>Bacillota</taxon>
        <taxon>Clostridia</taxon>
        <taxon>Eubacteriales</taxon>
        <taxon>Oscillospiraceae</taxon>
        <taxon>Hominimerdicola</taxon>
    </lineage>
</organism>
<dbReference type="GO" id="GO:0005524">
    <property type="term" value="F:ATP binding"/>
    <property type="evidence" value="ECO:0007669"/>
    <property type="project" value="UniProtKB-KW"/>
</dbReference>
<keyword evidence="3 8" id="KW-0812">Transmembrane</keyword>
<dbReference type="InterPro" id="IPR003439">
    <property type="entry name" value="ABC_transporter-like_ATP-bd"/>
</dbReference>
<dbReference type="PROSITE" id="PS50929">
    <property type="entry name" value="ABC_TM1F"/>
    <property type="match status" value="1"/>
</dbReference>
<feature type="transmembrane region" description="Helical" evidence="8">
    <location>
        <begin position="196"/>
        <end position="218"/>
    </location>
</feature>
<comment type="caution">
    <text evidence="11">The sequence shown here is derived from an EMBL/GenBank/DDBJ whole genome shotgun (WGS) entry which is preliminary data.</text>
</comment>
<evidence type="ECO:0000256" key="4">
    <source>
        <dbReference type="ARBA" id="ARBA00022741"/>
    </source>
</evidence>
<name>A0AAE3LK20_9FIRM</name>
<dbReference type="CDD" id="cd03249">
    <property type="entry name" value="ABC_MTABC3_MDL1_MDL2"/>
    <property type="match status" value="1"/>
</dbReference>
<dbReference type="InterPro" id="IPR011527">
    <property type="entry name" value="ABC1_TM_dom"/>
</dbReference>
<dbReference type="GO" id="GO:0016887">
    <property type="term" value="F:ATP hydrolysis activity"/>
    <property type="evidence" value="ECO:0007669"/>
    <property type="project" value="InterPro"/>
</dbReference>
<proteinExistence type="predicted"/>
<accession>A0AAE3LK20</accession>
<dbReference type="InterPro" id="IPR027417">
    <property type="entry name" value="P-loop_NTPase"/>
</dbReference>
<feature type="domain" description="ABC transporter" evidence="9">
    <location>
        <begin position="477"/>
        <end position="711"/>
    </location>
</feature>
<evidence type="ECO:0000256" key="6">
    <source>
        <dbReference type="ARBA" id="ARBA00022989"/>
    </source>
</evidence>
<feature type="transmembrane region" description="Helical" evidence="8">
    <location>
        <begin position="280"/>
        <end position="297"/>
    </location>
</feature>
<keyword evidence="7 8" id="KW-0472">Membrane</keyword>
<dbReference type="Proteomes" id="UP001208131">
    <property type="component" value="Unassembled WGS sequence"/>
</dbReference>
<keyword evidence="4" id="KW-0547">Nucleotide-binding</keyword>
<dbReference type="PROSITE" id="PS00211">
    <property type="entry name" value="ABC_TRANSPORTER_1"/>
    <property type="match status" value="1"/>
</dbReference>
<comment type="subcellular location">
    <subcellularLocation>
        <location evidence="1">Cell membrane</location>
        <topology evidence="1">Multi-pass membrane protein</topology>
    </subcellularLocation>
</comment>
<evidence type="ECO:0000256" key="8">
    <source>
        <dbReference type="SAM" id="Phobius"/>
    </source>
</evidence>
<dbReference type="SUPFAM" id="SSF52540">
    <property type="entry name" value="P-loop containing nucleoside triphosphate hydrolases"/>
    <property type="match status" value="1"/>
</dbReference>
<feature type="domain" description="ABC transmembrane type-1" evidence="10">
    <location>
        <begin position="160"/>
        <end position="444"/>
    </location>
</feature>
<dbReference type="SMART" id="SM00382">
    <property type="entry name" value="AAA"/>
    <property type="match status" value="1"/>
</dbReference>
<feature type="transmembrane region" description="Helical" evidence="8">
    <location>
        <begin position="303"/>
        <end position="320"/>
    </location>
</feature>
<evidence type="ECO:0000256" key="7">
    <source>
        <dbReference type="ARBA" id="ARBA00023136"/>
    </source>
</evidence>
<evidence type="ECO:0000259" key="10">
    <source>
        <dbReference type="PROSITE" id="PS50929"/>
    </source>
</evidence>
<reference evidence="11 12" key="1">
    <citation type="journal article" date="2021" name="ISME Commun">
        <title>Automated analysis of genomic sequences facilitates high-throughput and comprehensive description of bacteria.</title>
        <authorList>
            <person name="Hitch T.C.A."/>
        </authorList>
    </citation>
    <scope>NUCLEOTIDE SEQUENCE [LARGE SCALE GENOMIC DNA]</scope>
    <source>
        <strain evidence="11 12">Sanger_31</strain>
    </source>
</reference>
<dbReference type="InterPro" id="IPR003593">
    <property type="entry name" value="AAA+_ATPase"/>
</dbReference>